<feature type="transmembrane region" description="Helical" evidence="1">
    <location>
        <begin position="12"/>
        <end position="33"/>
    </location>
</feature>
<accession>A0A1H3M3K1</accession>
<keyword evidence="1" id="KW-0812">Transmembrane</keyword>
<dbReference type="RefSeq" id="WP_091294031.1">
    <property type="nucleotide sequence ID" value="NZ_FNON01000006.1"/>
</dbReference>
<proteinExistence type="predicted"/>
<evidence type="ECO:0000313" key="2">
    <source>
        <dbReference type="EMBL" id="SDY71173.1"/>
    </source>
</evidence>
<keyword evidence="1" id="KW-0472">Membrane</keyword>
<sequence>MEKLGSRAPRSVLVTAAVAMVVVVGTLVAVVALRPRADQAEPASPSAGPRLTGTADPTVCGQAPCQTIATQVVNGGKVTLLAGPDSGVARLDVDVPPSDTIVDLTITEQGVKLSQDSLRCLGGAVPACLVRGPVTGGQIGEVVANRGSNWEIASQAYLSDANYIGLADVSGSEAPEVTVVRHDCPTVAQDTPKCAAAPVVAEVFDLGGRSIGCTKRRYTSPSQMRGYPTIRLSTSDLGSCS</sequence>
<reference evidence="2 3" key="1">
    <citation type="submission" date="2016-10" db="EMBL/GenBank/DDBJ databases">
        <authorList>
            <person name="de Groot N.N."/>
        </authorList>
    </citation>
    <scope>NUCLEOTIDE SEQUENCE [LARGE SCALE GENOMIC DNA]</scope>
    <source>
        <strain evidence="2 3">CPCC 202699</strain>
    </source>
</reference>
<keyword evidence="1" id="KW-1133">Transmembrane helix</keyword>
<dbReference type="EMBL" id="FNON01000006">
    <property type="protein sequence ID" value="SDY71173.1"/>
    <property type="molecule type" value="Genomic_DNA"/>
</dbReference>
<organism evidence="2 3">
    <name type="scientific">Amycolatopsis xylanica</name>
    <dbReference type="NCBI Taxonomy" id="589385"/>
    <lineage>
        <taxon>Bacteria</taxon>
        <taxon>Bacillati</taxon>
        <taxon>Actinomycetota</taxon>
        <taxon>Actinomycetes</taxon>
        <taxon>Pseudonocardiales</taxon>
        <taxon>Pseudonocardiaceae</taxon>
        <taxon>Amycolatopsis</taxon>
    </lineage>
</organism>
<name>A0A1H3M3K1_9PSEU</name>
<evidence type="ECO:0000256" key="1">
    <source>
        <dbReference type="SAM" id="Phobius"/>
    </source>
</evidence>
<evidence type="ECO:0000313" key="3">
    <source>
        <dbReference type="Proteomes" id="UP000199515"/>
    </source>
</evidence>
<dbReference type="STRING" id="589385.SAMN05421504_106476"/>
<dbReference type="OrthoDB" id="3699175at2"/>
<gene>
    <name evidence="2" type="ORF">SAMN05421504_106476</name>
</gene>
<keyword evidence="3" id="KW-1185">Reference proteome</keyword>
<protein>
    <submittedName>
        <fullName evidence="2">Uncharacterized protein</fullName>
    </submittedName>
</protein>
<dbReference type="Proteomes" id="UP000199515">
    <property type="component" value="Unassembled WGS sequence"/>
</dbReference>
<dbReference type="AlphaFoldDB" id="A0A1H3M3K1"/>